<feature type="domain" description="Sas10 C-terminal" evidence="5">
    <location>
        <begin position="346"/>
        <end position="418"/>
    </location>
</feature>
<gene>
    <name evidence="7" type="primary">LOC113788308</name>
</gene>
<dbReference type="InParanoid" id="A0A6P6XJ63"/>
<dbReference type="PANTHER" id="PTHR13237:SF8">
    <property type="entry name" value="SOMETHING ABOUT SILENCING PROTEIN 10"/>
    <property type="match status" value="1"/>
</dbReference>
<dbReference type="GO" id="GO:0032040">
    <property type="term" value="C:small-subunit processome"/>
    <property type="evidence" value="ECO:0007669"/>
    <property type="project" value="TreeGrafter"/>
</dbReference>
<keyword evidence="6" id="KW-1185">Reference proteome</keyword>
<dbReference type="OrthoDB" id="1924577at2759"/>
<feature type="region of interest" description="Disordered" evidence="4">
    <location>
        <begin position="1"/>
        <end position="69"/>
    </location>
</feature>
<protein>
    <submittedName>
        <fullName evidence="7">Uncharacterized protein LOC113788308</fullName>
    </submittedName>
</protein>
<evidence type="ECO:0000313" key="7">
    <source>
        <dbReference type="RefSeq" id="XP_027193575.1"/>
    </source>
</evidence>
<dbReference type="PANTHER" id="PTHR13237">
    <property type="entry name" value="SOMETHING ABOUT SILENCING PROTEIN 10-RELATED"/>
    <property type="match status" value="1"/>
</dbReference>
<evidence type="ECO:0000259" key="5">
    <source>
        <dbReference type="Pfam" id="PF09368"/>
    </source>
</evidence>
<keyword evidence="3" id="KW-0539">Nucleus</keyword>
<feature type="compositionally biased region" description="Polar residues" evidence="4">
    <location>
        <begin position="1"/>
        <end position="18"/>
    </location>
</feature>
<evidence type="ECO:0000313" key="6">
    <source>
        <dbReference type="Proteomes" id="UP000515146"/>
    </source>
</evidence>
<sequence>MSINDSSKYQNDNYQESDVGSEYIFSSEEEFPKQKSRSDVNNRDEADGWGTSYKNYYHESSDPSSSESDDDFAIKEALSIRKKHLENLKSIKIESAISLVDSKDKKEENVDKNTQEVYLSLLLDALSNMPKKPVAKIDNIEDKCLIEAEESFIEIISIAFFKLSPPAECFAKIVLKAICLASIMLSAKRKLNLKTFAVEWVQTSLVIKKILHLMNKFFPQDELHAATLVCDAFFKHGNVSYLEKVSLSDNESPSQTGEQDEDNDNNSVYKDNTELHNLSSDSKFSNEEENSFLLSDKDLDNVKDDFKEPEALAKLITKDFKAHLYRVKQLSKLPVLPKMIKDPTANRNLTREIEKNRGLTRKRKKFSGNARVHNREKYRRKLIKLSGVRMKADEQMGSGEYTGESRGISMHVTRGRKLNY</sequence>
<evidence type="ECO:0000256" key="3">
    <source>
        <dbReference type="ARBA" id="ARBA00023242"/>
    </source>
</evidence>
<dbReference type="InterPro" id="IPR018972">
    <property type="entry name" value="Sas10_C_dom"/>
</dbReference>
<evidence type="ECO:0000256" key="1">
    <source>
        <dbReference type="ARBA" id="ARBA00004123"/>
    </source>
</evidence>
<feature type="region of interest" description="Disordered" evidence="4">
    <location>
        <begin position="248"/>
        <end position="272"/>
    </location>
</feature>
<proteinExistence type="inferred from homology"/>
<comment type="similarity">
    <text evidence="2">Belongs to the SAS10 family.</text>
</comment>
<dbReference type="Pfam" id="PF09368">
    <property type="entry name" value="Sas10"/>
    <property type="match status" value="1"/>
</dbReference>
<feature type="compositionally biased region" description="Basic and acidic residues" evidence="4">
    <location>
        <begin position="30"/>
        <end position="46"/>
    </location>
</feature>
<comment type="subcellular location">
    <subcellularLocation>
        <location evidence="1">Nucleus</location>
    </subcellularLocation>
</comment>
<feature type="compositionally biased region" description="Polar residues" evidence="4">
    <location>
        <begin position="248"/>
        <end position="257"/>
    </location>
</feature>
<dbReference type="Proteomes" id="UP000515146">
    <property type="component" value="Unplaced"/>
</dbReference>
<evidence type="ECO:0000256" key="2">
    <source>
        <dbReference type="ARBA" id="ARBA00010979"/>
    </source>
</evidence>
<reference evidence="7" key="1">
    <citation type="submission" date="2025-08" db="UniProtKB">
        <authorList>
            <consortium name="RefSeq"/>
        </authorList>
    </citation>
    <scope>IDENTIFICATION</scope>
    <source>
        <strain evidence="7">Airmid</strain>
    </source>
</reference>
<organism evidence="6 7">
    <name type="scientific">Dermatophagoides pteronyssinus</name>
    <name type="common">European house dust mite</name>
    <dbReference type="NCBI Taxonomy" id="6956"/>
    <lineage>
        <taxon>Eukaryota</taxon>
        <taxon>Metazoa</taxon>
        <taxon>Ecdysozoa</taxon>
        <taxon>Arthropoda</taxon>
        <taxon>Chelicerata</taxon>
        <taxon>Arachnida</taxon>
        <taxon>Acari</taxon>
        <taxon>Acariformes</taxon>
        <taxon>Sarcoptiformes</taxon>
        <taxon>Astigmata</taxon>
        <taxon>Psoroptidia</taxon>
        <taxon>Analgoidea</taxon>
        <taxon>Pyroglyphidae</taxon>
        <taxon>Dermatophagoidinae</taxon>
        <taxon>Dermatophagoides</taxon>
    </lineage>
</organism>
<dbReference type="AlphaFoldDB" id="A0A6P6XJ63"/>
<evidence type="ECO:0000256" key="4">
    <source>
        <dbReference type="SAM" id="MobiDB-lite"/>
    </source>
</evidence>
<dbReference type="GO" id="GO:0000462">
    <property type="term" value="P:maturation of SSU-rRNA from tricistronic rRNA transcript (SSU-rRNA, 5.8S rRNA, LSU-rRNA)"/>
    <property type="evidence" value="ECO:0007669"/>
    <property type="project" value="TreeGrafter"/>
</dbReference>
<accession>A0A6P6XJ63</accession>
<dbReference type="RefSeq" id="XP_027193575.1">
    <property type="nucleotide sequence ID" value="XM_027337774.1"/>
</dbReference>
<name>A0A6P6XJ63_DERPT</name>
<dbReference type="KEGG" id="dpte:113788308"/>